<sequence>MKAVIRKLGVVVSLFLIGAIVYGMDWYDELRDSFGREESVKVGHSEGNLYWRENMVLVHRDFDDIPISEMELNTDSGFLEVKILGSTMHVILGDEYILVADVDPLEHQAVSEIDGQPLGVTSPHFFEHRQSAEQNPREFIRSFGIPYSALDVSITSSNYMIEMVRGKRVEYSGEYLSDYLYHISLRGPYGGGHNPLIYPWVEDVEGPGIGEWIQIDISEGRDRFYVLNGFVDPYRPHLYKMNSRVKAATVIGTTEDGRSLEQQVRFLDFVYFKTIQFPEPVVSMRLVIDSAYPGSRWQDTAISAIMPPHDTLNTSERAEIFGRWWENYWESSE</sequence>
<dbReference type="EMBL" id="FTMS01000019">
    <property type="protein sequence ID" value="SIQ95627.1"/>
    <property type="molecule type" value="Genomic_DNA"/>
</dbReference>
<dbReference type="OrthoDB" id="370758at2"/>
<evidence type="ECO:0000259" key="1">
    <source>
        <dbReference type="Pfam" id="PF25302"/>
    </source>
</evidence>
<dbReference type="Pfam" id="PF25302">
    <property type="entry name" value="NADase_transloc"/>
    <property type="match status" value="1"/>
</dbReference>
<evidence type="ECO:0000313" key="3">
    <source>
        <dbReference type="Proteomes" id="UP000186400"/>
    </source>
</evidence>
<gene>
    <name evidence="2" type="ORF">SAMN05920897_11955</name>
</gene>
<dbReference type="Proteomes" id="UP000186400">
    <property type="component" value="Unassembled WGS sequence"/>
</dbReference>
<dbReference type="InterPro" id="IPR057561">
    <property type="entry name" value="NADase_transloc"/>
</dbReference>
<name>A0A1N6WZY0_9SPIO</name>
<reference evidence="2 3" key="1">
    <citation type="submission" date="2017-01" db="EMBL/GenBank/DDBJ databases">
        <authorList>
            <person name="Mah S.A."/>
            <person name="Swanson W.J."/>
            <person name="Moy G.W."/>
            <person name="Vacquier V.D."/>
        </authorList>
    </citation>
    <scope>NUCLEOTIDE SEQUENCE [LARGE SCALE GENOMIC DNA]</scope>
    <source>
        <strain evidence="2 3">ASpG1</strain>
    </source>
</reference>
<dbReference type="STRING" id="159291.SAMN05920897_11955"/>
<proteinExistence type="predicted"/>
<evidence type="ECO:0000313" key="2">
    <source>
        <dbReference type="EMBL" id="SIQ95627.1"/>
    </source>
</evidence>
<dbReference type="AlphaFoldDB" id="A0A1N6WZY0"/>
<dbReference type="NCBIfam" id="NF047619">
    <property type="entry name" value="NADase_discoid"/>
    <property type="match status" value="1"/>
</dbReference>
<protein>
    <recommendedName>
        <fullName evidence="1">NAD glycohydrolase translocation F5/8 type C domain-containing protein</fullName>
    </recommendedName>
</protein>
<organism evidence="2 3">
    <name type="scientific">Alkalispirochaeta americana</name>
    <dbReference type="NCBI Taxonomy" id="159291"/>
    <lineage>
        <taxon>Bacteria</taxon>
        <taxon>Pseudomonadati</taxon>
        <taxon>Spirochaetota</taxon>
        <taxon>Spirochaetia</taxon>
        <taxon>Spirochaetales</taxon>
        <taxon>Spirochaetaceae</taxon>
        <taxon>Alkalispirochaeta</taxon>
    </lineage>
</organism>
<keyword evidence="3" id="KW-1185">Reference proteome</keyword>
<dbReference type="RefSeq" id="WP_076489768.1">
    <property type="nucleotide sequence ID" value="NZ_FTMS01000019.1"/>
</dbReference>
<accession>A0A1N6WZY0</accession>
<feature type="domain" description="NAD glycohydrolase translocation F5/8 type C" evidence="1">
    <location>
        <begin position="199"/>
        <end position="306"/>
    </location>
</feature>